<evidence type="ECO:0000313" key="14">
    <source>
        <dbReference type="Proteomes" id="UP000185999"/>
    </source>
</evidence>
<dbReference type="SUPFAM" id="SSF55874">
    <property type="entry name" value="ATPase domain of HSP90 chaperone/DNA topoisomerase II/histidine kinase"/>
    <property type="match status" value="1"/>
</dbReference>
<keyword evidence="9" id="KW-0902">Two-component regulatory system</keyword>
<evidence type="ECO:0000313" key="13">
    <source>
        <dbReference type="EMBL" id="SIS73917.1"/>
    </source>
</evidence>
<sequence length="451" mass="50341">MKVNRSIQRELTRWVLLIASALMVIGGLVSSVIVFEAAKDVQDGLLHEISILVREGYVIDNINGLDNKKSKDVSILIQAVNSQAMNSRTMHSAPNRSRAAGSLSLPSQLEDGLQTLTLKDDSWRVNVVTQTASGKRYVIAQQTEIRNDLALASGLNVFIPLLVLMVIMLLLIKWQITHQFKPLNRLAKQLHQKNAQQPEPLSQKDLPSEIVPFVISINDLMDRIGKNLKKQQRFIADAAHELRTPVTALLLQAENVEKALNEDDRRERQGRLQKGLLRLRLLLNQLLDLARLQSDQQNPKSPVSVKEIILRVIADLHPLAEQAKVDLGVLKLEDVYVLDQDGRLAQLVRNAIDNAIRYTPADGQVDVSLSIMNNQAVLRVEDTGKGITNEDLTQVFQPFYRSQGNTQSGNGLGLAISQEIAQRLGGEIQLQNRPEGGLVFTYSQTQIERNE</sequence>
<organism evidence="13 14">
    <name type="scientific">Neptunomonas antarctica</name>
    <dbReference type="NCBI Taxonomy" id="619304"/>
    <lineage>
        <taxon>Bacteria</taxon>
        <taxon>Pseudomonadati</taxon>
        <taxon>Pseudomonadota</taxon>
        <taxon>Gammaproteobacteria</taxon>
        <taxon>Oceanospirillales</taxon>
        <taxon>Oceanospirillaceae</taxon>
        <taxon>Neptunomonas</taxon>
    </lineage>
</organism>
<dbReference type="GO" id="GO:0000155">
    <property type="term" value="F:phosphorelay sensor kinase activity"/>
    <property type="evidence" value="ECO:0007669"/>
    <property type="project" value="InterPro"/>
</dbReference>
<dbReference type="InterPro" id="IPR005467">
    <property type="entry name" value="His_kinase_dom"/>
</dbReference>
<evidence type="ECO:0000256" key="2">
    <source>
        <dbReference type="ARBA" id="ARBA00004141"/>
    </source>
</evidence>
<dbReference type="SMART" id="SM00388">
    <property type="entry name" value="HisKA"/>
    <property type="match status" value="1"/>
</dbReference>
<dbReference type="CDD" id="cd00082">
    <property type="entry name" value="HisKA"/>
    <property type="match status" value="1"/>
</dbReference>
<dbReference type="Pfam" id="PF00512">
    <property type="entry name" value="HisKA"/>
    <property type="match status" value="1"/>
</dbReference>
<dbReference type="InterPro" id="IPR050428">
    <property type="entry name" value="TCS_sensor_his_kinase"/>
</dbReference>
<keyword evidence="7 13" id="KW-0418">Kinase</keyword>
<dbReference type="STRING" id="619304.SAMN05421760_10477"/>
<evidence type="ECO:0000256" key="9">
    <source>
        <dbReference type="ARBA" id="ARBA00023012"/>
    </source>
</evidence>
<dbReference type="OrthoDB" id="9809766at2"/>
<dbReference type="Gene3D" id="3.30.565.10">
    <property type="entry name" value="Histidine kinase-like ATPase, C-terminal domain"/>
    <property type="match status" value="1"/>
</dbReference>
<dbReference type="InterPro" id="IPR036097">
    <property type="entry name" value="HisK_dim/P_sf"/>
</dbReference>
<feature type="transmembrane region" description="Helical" evidence="11">
    <location>
        <begin position="12"/>
        <end position="35"/>
    </location>
</feature>
<dbReference type="PROSITE" id="PS50109">
    <property type="entry name" value="HIS_KIN"/>
    <property type="match status" value="1"/>
</dbReference>
<keyword evidence="14" id="KW-1185">Reference proteome</keyword>
<evidence type="ECO:0000256" key="6">
    <source>
        <dbReference type="ARBA" id="ARBA00022692"/>
    </source>
</evidence>
<feature type="transmembrane region" description="Helical" evidence="11">
    <location>
        <begin position="149"/>
        <end position="172"/>
    </location>
</feature>
<evidence type="ECO:0000256" key="3">
    <source>
        <dbReference type="ARBA" id="ARBA00012438"/>
    </source>
</evidence>
<protein>
    <recommendedName>
        <fullName evidence="3">histidine kinase</fullName>
        <ecNumber evidence="3">2.7.13.3</ecNumber>
    </recommendedName>
</protein>
<feature type="domain" description="Histidine kinase" evidence="12">
    <location>
        <begin position="237"/>
        <end position="448"/>
    </location>
</feature>
<accession>A0A1N7LJD2</accession>
<dbReference type="RefSeq" id="WP_054341606.1">
    <property type="nucleotide sequence ID" value="NZ_FTOE01000004.1"/>
</dbReference>
<evidence type="ECO:0000256" key="7">
    <source>
        <dbReference type="ARBA" id="ARBA00022777"/>
    </source>
</evidence>
<evidence type="ECO:0000256" key="5">
    <source>
        <dbReference type="ARBA" id="ARBA00022679"/>
    </source>
</evidence>
<dbReference type="GO" id="GO:0005886">
    <property type="term" value="C:plasma membrane"/>
    <property type="evidence" value="ECO:0007669"/>
    <property type="project" value="TreeGrafter"/>
</dbReference>
<dbReference type="SMART" id="SM00387">
    <property type="entry name" value="HATPase_c"/>
    <property type="match status" value="1"/>
</dbReference>
<dbReference type="InterPro" id="IPR004358">
    <property type="entry name" value="Sig_transdc_His_kin-like_C"/>
</dbReference>
<keyword evidence="10 11" id="KW-0472">Membrane</keyword>
<keyword evidence="4" id="KW-0597">Phosphoprotein</keyword>
<dbReference type="AlphaFoldDB" id="A0A1N7LJD2"/>
<dbReference type="SUPFAM" id="SSF47384">
    <property type="entry name" value="Homodimeric domain of signal transducing histidine kinase"/>
    <property type="match status" value="1"/>
</dbReference>
<evidence type="ECO:0000259" key="12">
    <source>
        <dbReference type="PROSITE" id="PS50109"/>
    </source>
</evidence>
<dbReference type="InterPro" id="IPR003661">
    <property type="entry name" value="HisK_dim/P_dom"/>
</dbReference>
<evidence type="ECO:0000256" key="4">
    <source>
        <dbReference type="ARBA" id="ARBA00022553"/>
    </source>
</evidence>
<keyword evidence="6 11" id="KW-0812">Transmembrane</keyword>
<dbReference type="PANTHER" id="PTHR45436:SF15">
    <property type="entry name" value="SENSOR HISTIDINE KINASE CUSS"/>
    <property type="match status" value="1"/>
</dbReference>
<evidence type="ECO:0000256" key="11">
    <source>
        <dbReference type="SAM" id="Phobius"/>
    </source>
</evidence>
<evidence type="ECO:0000256" key="8">
    <source>
        <dbReference type="ARBA" id="ARBA00022989"/>
    </source>
</evidence>
<keyword evidence="8 11" id="KW-1133">Transmembrane helix</keyword>
<dbReference type="Pfam" id="PF02518">
    <property type="entry name" value="HATPase_c"/>
    <property type="match status" value="1"/>
</dbReference>
<reference evidence="14" key="1">
    <citation type="submission" date="2017-01" db="EMBL/GenBank/DDBJ databases">
        <authorList>
            <person name="Varghese N."/>
            <person name="Submissions S."/>
        </authorList>
    </citation>
    <scope>NUCLEOTIDE SEQUENCE [LARGE SCALE GENOMIC DNA]</scope>
    <source>
        <strain evidence="14">DSM 22306</strain>
    </source>
</reference>
<comment type="subcellular location">
    <subcellularLocation>
        <location evidence="2">Membrane</location>
        <topology evidence="2">Multi-pass membrane protein</topology>
    </subcellularLocation>
</comment>
<dbReference type="Proteomes" id="UP000185999">
    <property type="component" value="Unassembled WGS sequence"/>
</dbReference>
<dbReference type="EMBL" id="FTOE01000004">
    <property type="protein sequence ID" value="SIS73917.1"/>
    <property type="molecule type" value="Genomic_DNA"/>
</dbReference>
<comment type="catalytic activity">
    <reaction evidence="1">
        <text>ATP + protein L-histidine = ADP + protein N-phospho-L-histidine.</text>
        <dbReference type="EC" id="2.7.13.3"/>
    </reaction>
</comment>
<dbReference type="PANTHER" id="PTHR45436">
    <property type="entry name" value="SENSOR HISTIDINE KINASE YKOH"/>
    <property type="match status" value="1"/>
</dbReference>
<proteinExistence type="predicted"/>
<dbReference type="InterPro" id="IPR003594">
    <property type="entry name" value="HATPase_dom"/>
</dbReference>
<evidence type="ECO:0000256" key="1">
    <source>
        <dbReference type="ARBA" id="ARBA00000085"/>
    </source>
</evidence>
<dbReference type="Gene3D" id="1.10.287.130">
    <property type="match status" value="1"/>
</dbReference>
<dbReference type="InterPro" id="IPR036890">
    <property type="entry name" value="HATPase_C_sf"/>
</dbReference>
<dbReference type="PRINTS" id="PR00344">
    <property type="entry name" value="BCTRLSENSOR"/>
</dbReference>
<gene>
    <name evidence="13" type="ORF">SAMN05421760_10477</name>
</gene>
<evidence type="ECO:0000256" key="10">
    <source>
        <dbReference type="ARBA" id="ARBA00023136"/>
    </source>
</evidence>
<name>A0A1N7LJD2_9GAMM</name>
<keyword evidence="5" id="KW-0808">Transferase</keyword>
<dbReference type="EC" id="2.7.13.3" evidence="3"/>